<comment type="caution">
    <text evidence="1">The sequence shown here is derived from an EMBL/GenBank/DDBJ whole genome shotgun (WGS) entry which is preliminary data.</text>
</comment>
<accession>A0ABV9W9C1</accession>
<reference evidence="2" key="1">
    <citation type="journal article" date="2019" name="Int. J. Syst. Evol. Microbiol.">
        <title>The Global Catalogue of Microorganisms (GCM) 10K type strain sequencing project: providing services to taxonomists for standard genome sequencing and annotation.</title>
        <authorList>
            <consortium name="The Broad Institute Genomics Platform"/>
            <consortium name="The Broad Institute Genome Sequencing Center for Infectious Disease"/>
            <person name="Wu L."/>
            <person name="Ma J."/>
        </authorList>
    </citation>
    <scope>NUCLEOTIDE SEQUENCE [LARGE SCALE GENOMIC DNA]</scope>
    <source>
        <strain evidence="2">CGMCC 4.7152</strain>
    </source>
</reference>
<dbReference type="Proteomes" id="UP001595912">
    <property type="component" value="Unassembled WGS sequence"/>
</dbReference>
<sequence length="411" mass="43912">MPIVFIHGVATRDSAPDQTVVDLMRRYLSDVVSPGREVDVHYVYWGDVGARFAWGGASRPRTRLAGQGGDDAPSPASRAVLAADLGPALPGLPAPAAAPPVPSRLVPSGPAPAPPFSLRTLPADALSDFLASVLTADGVRDAAVIIAADDAAHDQALTAALTAAGGLDEEWDLVGQAIDRRLDAGPLAGMGAGDRWTRLRDRVGEYLARGNDATGYAITTVLAETRPRLNDLATTFVGDVFEYIDRRGTVAEVGEIPRRLLTALRQASGTGEPVVVISHSMGGQIVYDAVTTFLPQLPGNQDLRVDYWCATASQVGLFEEMKQFLASDPSHRSGVPVPFPDRKYLGGWWNVWDHNDFLSYTVRGIIDGVDDEPFDSGMSLVSAHSGYLVRPSFYRRLASKLAAAAEQGWGR</sequence>
<proteinExistence type="predicted"/>
<name>A0ABV9W9C1_9ACTN</name>
<gene>
    <name evidence="1" type="ORF">ACFPIJ_42765</name>
</gene>
<organism evidence="1 2">
    <name type="scientific">Dactylosporangium cerinum</name>
    <dbReference type="NCBI Taxonomy" id="1434730"/>
    <lineage>
        <taxon>Bacteria</taxon>
        <taxon>Bacillati</taxon>
        <taxon>Actinomycetota</taxon>
        <taxon>Actinomycetes</taxon>
        <taxon>Micromonosporales</taxon>
        <taxon>Micromonosporaceae</taxon>
        <taxon>Dactylosporangium</taxon>
    </lineage>
</organism>
<dbReference type="InterPro" id="IPR029058">
    <property type="entry name" value="AB_hydrolase_fold"/>
</dbReference>
<evidence type="ECO:0000313" key="1">
    <source>
        <dbReference type="EMBL" id="MFC5004535.1"/>
    </source>
</evidence>
<evidence type="ECO:0000313" key="2">
    <source>
        <dbReference type="Proteomes" id="UP001595912"/>
    </source>
</evidence>
<protein>
    <recommendedName>
        <fullName evidence="3">Alpha/beta hydrolase</fullName>
    </recommendedName>
</protein>
<dbReference type="RefSeq" id="WP_380124520.1">
    <property type="nucleotide sequence ID" value="NZ_JBHSIU010000066.1"/>
</dbReference>
<dbReference type="EMBL" id="JBHSIU010000066">
    <property type="protein sequence ID" value="MFC5004535.1"/>
    <property type="molecule type" value="Genomic_DNA"/>
</dbReference>
<keyword evidence="2" id="KW-1185">Reference proteome</keyword>
<evidence type="ECO:0008006" key="3">
    <source>
        <dbReference type="Google" id="ProtNLM"/>
    </source>
</evidence>
<dbReference type="SUPFAM" id="SSF53474">
    <property type="entry name" value="alpha/beta-Hydrolases"/>
    <property type="match status" value="1"/>
</dbReference>